<evidence type="ECO:0000313" key="4">
    <source>
        <dbReference type="Proteomes" id="UP000593567"/>
    </source>
</evidence>
<protein>
    <submittedName>
        <fullName evidence="3">Uncharacterized protein</fullName>
    </submittedName>
</protein>
<feature type="compositionally biased region" description="Low complexity" evidence="1">
    <location>
        <begin position="72"/>
        <end position="86"/>
    </location>
</feature>
<comment type="caution">
    <text evidence="3">The sequence shown here is derived from an EMBL/GenBank/DDBJ whole genome shotgun (WGS) entry which is preliminary data.</text>
</comment>
<evidence type="ECO:0000313" key="3">
    <source>
        <dbReference type="EMBL" id="KAF6027451.1"/>
    </source>
</evidence>
<evidence type="ECO:0000313" key="2">
    <source>
        <dbReference type="EMBL" id="KAF6026737.1"/>
    </source>
</evidence>
<dbReference type="AlphaFoldDB" id="A0A7J7JP54"/>
<dbReference type="EMBL" id="VXIV02002217">
    <property type="protein sequence ID" value="KAF6026737.1"/>
    <property type="molecule type" value="Genomic_DNA"/>
</dbReference>
<evidence type="ECO:0000256" key="1">
    <source>
        <dbReference type="SAM" id="MobiDB-lite"/>
    </source>
</evidence>
<feature type="compositionally biased region" description="Basic residues" evidence="1">
    <location>
        <begin position="12"/>
        <end position="25"/>
    </location>
</feature>
<gene>
    <name evidence="3" type="ORF">EB796_014250</name>
    <name evidence="2" type="ORF">EB796_014958</name>
</gene>
<feature type="region of interest" description="Disordered" evidence="1">
    <location>
        <begin position="69"/>
        <end position="101"/>
    </location>
</feature>
<dbReference type="Proteomes" id="UP000593567">
    <property type="component" value="Unassembled WGS sequence"/>
</dbReference>
<feature type="compositionally biased region" description="Basic and acidic residues" evidence="1">
    <location>
        <begin position="88"/>
        <end position="101"/>
    </location>
</feature>
<feature type="region of interest" description="Disordered" evidence="1">
    <location>
        <begin position="1"/>
        <end position="47"/>
    </location>
</feature>
<reference evidence="3 4" key="1">
    <citation type="submission" date="2019-09" db="EMBL/GenBank/DDBJ databases">
        <authorList>
            <person name="Raiko M."/>
            <person name="Komissarov A."/>
            <person name="Rhodes A."/>
            <person name="Kliver S."/>
            <person name="Lim-Fong G."/>
            <person name="Kwan J."/>
            <person name="O'Brien S.J."/>
            <person name="Lopez J.V."/>
        </authorList>
    </citation>
    <scope>NUCLEOTIDE SEQUENCE [LARGE SCALE GENOMIC DNA]</scope>
    <source>
        <strain evidence="3">Kwan_BN1</strain>
    </source>
</reference>
<proteinExistence type="predicted"/>
<reference evidence="3 4" key="2">
    <citation type="submission" date="2020-06" db="EMBL/GenBank/DDBJ databases">
        <title>Draft genome of Bugula neritina, a colonial animal packing powerful symbionts and potential medicines.</title>
        <authorList>
            <person name="Rayko M."/>
        </authorList>
    </citation>
    <scope>NUCLEOTIDE SEQUENCE [LARGE SCALE GENOMIC DNA]</scope>
    <source>
        <strain evidence="3">Kwan_BN1</strain>
    </source>
</reference>
<sequence length="186" mass="20496">MERISKTENPKSKKKSKVKKKKKSKNSALLEKKVENQFDNKTEESTIDSTVNVTDTLHQDECTDSSVLQSCDSVDADQPSSSASADTMRWHNQLDDSDEESRRIDLYKHRRRERYRHMAQSSASQTAASQNKQRVPASSTGLISRIALPPGFGVSTHYTIGGASISGSSVLYKPVASVSKISAISC</sequence>
<organism evidence="3 4">
    <name type="scientific">Bugula neritina</name>
    <name type="common">Brown bryozoan</name>
    <name type="synonym">Sertularia neritina</name>
    <dbReference type="NCBI Taxonomy" id="10212"/>
    <lineage>
        <taxon>Eukaryota</taxon>
        <taxon>Metazoa</taxon>
        <taxon>Spiralia</taxon>
        <taxon>Lophotrochozoa</taxon>
        <taxon>Bryozoa</taxon>
        <taxon>Gymnolaemata</taxon>
        <taxon>Cheilostomatida</taxon>
        <taxon>Flustrina</taxon>
        <taxon>Buguloidea</taxon>
        <taxon>Bugulidae</taxon>
        <taxon>Bugula</taxon>
    </lineage>
</organism>
<feature type="compositionally biased region" description="Low complexity" evidence="1">
    <location>
        <begin position="119"/>
        <end position="130"/>
    </location>
</feature>
<feature type="region of interest" description="Disordered" evidence="1">
    <location>
        <begin position="117"/>
        <end position="138"/>
    </location>
</feature>
<name>A0A7J7JP54_BUGNE</name>
<dbReference type="EMBL" id="VXIV02002089">
    <property type="protein sequence ID" value="KAF6027451.1"/>
    <property type="molecule type" value="Genomic_DNA"/>
</dbReference>
<feature type="compositionally biased region" description="Basic and acidic residues" evidence="1">
    <location>
        <begin position="30"/>
        <end position="44"/>
    </location>
</feature>
<keyword evidence="4" id="KW-1185">Reference proteome</keyword>
<accession>A0A7J7JP54</accession>
<feature type="compositionally biased region" description="Basic and acidic residues" evidence="1">
    <location>
        <begin position="1"/>
        <end position="11"/>
    </location>
</feature>